<protein>
    <submittedName>
        <fullName evidence="1">Uncharacterized protein</fullName>
    </submittedName>
</protein>
<sequence length="67" mass="7541">MDTKSTVQDLDDGVLRLVPITQKRSSPFHGWRIPLRNERPSSVFPPFTSTGWQGPVFLSSLARQSTI</sequence>
<proteinExistence type="predicted"/>
<dbReference type="VEuPathDB" id="FungiDB:CIHG_04577"/>
<dbReference type="Proteomes" id="UP000054563">
    <property type="component" value="Unassembled WGS sequence"/>
</dbReference>
<gene>
    <name evidence="1" type="ORF">CIHG_04577</name>
</gene>
<organism evidence="1 2">
    <name type="scientific">Coccidioides immitis H538.4</name>
    <dbReference type="NCBI Taxonomy" id="396776"/>
    <lineage>
        <taxon>Eukaryota</taxon>
        <taxon>Fungi</taxon>
        <taxon>Dikarya</taxon>
        <taxon>Ascomycota</taxon>
        <taxon>Pezizomycotina</taxon>
        <taxon>Eurotiomycetes</taxon>
        <taxon>Eurotiomycetidae</taxon>
        <taxon>Onygenales</taxon>
        <taxon>Onygenaceae</taxon>
        <taxon>Coccidioides</taxon>
    </lineage>
</organism>
<evidence type="ECO:0000313" key="1">
    <source>
        <dbReference type="EMBL" id="KMU86788.1"/>
    </source>
</evidence>
<dbReference type="EMBL" id="DS016994">
    <property type="protein sequence ID" value="KMU86788.1"/>
    <property type="molecule type" value="Genomic_DNA"/>
</dbReference>
<evidence type="ECO:0000313" key="2">
    <source>
        <dbReference type="Proteomes" id="UP000054563"/>
    </source>
</evidence>
<accession>A0A0J8UH87</accession>
<reference evidence="2" key="1">
    <citation type="journal article" date="2010" name="Genome Res.">
        <title>Population genomic sequencing of Coccidioides fungi reveals recent hybridization and transposon control.</title>
        <authorList>
            <person name="Neafsey D.E."/>
            <person name="Barker B.M."/>
            <person name="Sharpton T.J."/>
            <person name="Stajich J.E."/>
            <person name="Park D.J."/>
            <person name="Whiston E."/>
            <person name="Hung C.-Y."/>
            <person name="McMahan C."/>
            <person name="White J."/>
            <person name="Sykes S."/>
            <person name="Heiman D."/>
            <person name="Young S."/>
            <person name="Zeng Q."/>
            <person name="Abouelleil A."/>
            <person name="Aftuck L."/>
            <person name="Bessette D."/>
            <person name="Brown A."/>
            <person name="FitzGerald M."/>
            <person name="Lui A."/>
            <person name="Macdonald J.P."/>
            <person name="Priest M."/>
            <person name="Orbach M.J."/>
            <person name="Galgiani J.N."/>
            <person name="Kirkland T.N."/>
            <person name="Cole G.T."/>
            <person name="Birren B.W."/>
            <person name="Henn M.R."/>
            <person name="Taylor J.W."/>
            <person name="Rounsley S.D."/>
        </authorList>
    </citation>
    <scope>NUCLEOTIDE SEQUENCE [LARGE SCALE GENOMIC DNA]</scope>
    <source>
        <strain evidence="2">H538.4</strain>
    </source>
</reference>
<name>A0A0J8UH87_COCIT</name>
<dbReference type="AlphaFoldDB" id="A0A0J8UH87"/>